<organism evidence="2 3">
    <name type="scientific">candidate division WS5 bacterium</name>
    <dbReference type="NCBI Taxonomy" id="2093353"/>
    <lineage>
        <taxon>Bacteria</taxon>
        <taxon>candidate division WS5</taxon>
    </lineage>
</organism>
<evidence type="ECO:0000259" key="1">
    <source>
        <dbReference type="Pfam" id="PF05239"/>
    </source>
</evidence>
<comment type="caution">
    <text evidence="2">The sequence shown here is derived from an EMBL/GenBank/DDBJ whole genome shotgun (WGS) entry which is preliminary data.</text>
</comment>
<sequence>MSMQKLSSEFNNTAVISRQEHAILGTLSDVIIHPKDKKAVGMVLETGREDIKAVFNASDVVGIGTNFIMIKSADNLSPPDEIIRLKEILDLGIELNGSKVVDEDGRHLGKIRDWSVDLKTMYLSRLYVVSASWIKALSQDLIISGDNVIRIEKGRVIVRGGSVKSEKSANVVRKRASARVKPAHLAKAKRS</sequence>
<evidence type="ECO:0000313" key="3">
    <source>
        <dbReference type="Proteomes" id="UP000285655"/>
    </source>
</evidence>
<evidence type="ECO:0000313" key="2">
    <source>
        <dbReference type="EMBL" id="RJO61569.1"/>
    </source>
</evidence>
<reference evidence="2 3" key="1">
    <citation type="journal article" date="2017" name="ISME J.">
        <title>Energy and carbon metabolisms in a deep terrestrial subsurface fluid microbial community.</title>
        <authorList>
            <person name="Momper L."/>
            <person name="Jungbluth S.P."/>
            <person name="Lee M.D."/>
            <person name="Amend J.P."/>
        </authorList>
    </citation>
    <scope>NUCLEOTIDE SEQUENCE [LARGE SCALE GENOMIC DNA]</scope>
    <source>
        <strain evidence="2">SURF_29</strain>
    </source>
</reference>
<dbReference type="Proteomes" id="UP000285655">
    <property type="component" value="Unassembled WGS sequence"/>
</dbReference>
<dbReference type="Gene3D" id="2.30.30.240">
    <property type="entry name" value="PRC-barrel domain"/>
    <property type="match status" value="1"/>
</dbReference>
<dbReference type="Pfam" id="PF05239">
    <property type="entry name" value="PRC"/>
    <property type="match status" value="1"/>
</dbReference>
<accession>A0A419DEP0</accession>
<dbReference type="InterPro" id="IPR011033">
    <property type="entry name" value="PRC_barrel-like_sf"/>
</dbReference>
<dbReference type="EMBL" id="QZJW01000017">
    <property type="protein sequence ID" value="RJO61569.1"/>
    <property type="molecule type" value="Genomic_DNA"/>
</dbReference>
<gene>
    <name evidence="2" type="ORF">C4544_02440</name>
</gene>
<dbReference type="AlphaFoldDB" id="A0A419DEP0"/>
<dbReference type="SUPFAM" id="SSF50346">
    <property type="entry name" value="PRC-barrel domain"/>
    <property type="match status" value="1"/>
</dbReference>
<feature type="domain" description="PRC-barrel" evidence="1">
    <location>
        <begin position="94"/>
        <end position="160"/>
    </location>
</feature>
<dbReference type="InterPro" id="IPR027275">
    <property type="entry name" value="PRC-brl_dom"/>
</dbReference>
<protein>
    <recommendedName>
        <fullName evidence="1">PRC-barrel domain-containing protein</fullName>
    </recommendedName>
</protein>
<name>A0A419DEP0_9BACT</name>
<proteinExistence type="predicted"/>